<keyword evidence="2 5" id="KW-0812">Transmembrane</keyword>
<reference evidence="7 8" key="1">
    <citation type="submission" date="2018-01" db="EMBL/GenBank/DDBJ databases">
        <title>Saezia sanguinis gen. nov., sp. nov., in the order Burkholderiales isolated from human blood.</title>
        <authorList>
            <person name="Medina-Pascual M.J."/>
            <person name="Valdezate S."/>
            <person name="Monzon S."/>
            <person name="Cuesta I."/>
            <person name="Carrasco G."/>
            <person name="Villalon P."/>
            <person name="Saez-Nieto J.A."/>
        </authorList>
    </citation>
    <scope>NUCLEOTIDE SEQUENCE [LARGE SCALE GENOMIC DNA]</scope>
    <source>
        <strain evidence="7 8">CNM695-12</strain>
    </source>
</reference>
<comment type="caution">
    <text evidence="7">The sequence shown here is derived from an EMBL/GenBank/DDBJ whole genome shotgun (WGS) entry which is preliminary data.</text>
</comment>
<evidence type="ECO:0000256" key="5">
    <source>
        <dbReference type="SAM" id="Phobius"/>
    </source>
</evidence>
<evidence type="ECO:0000256" key="2">
    <source>
        <dbReference type="ARBA" id="ARBA00022692"/>
    </source>
</evidence>
<dbReference type="OrthoDB" id="2004788at2"/>
<dbReference type="InterPro" id="IPR007829">
    <property type="entry name" value="TM2"/>
</dbReference>
<organism evidence="7 8">
    <name type="scientific">Saezia sanguinis</name>
    <dbReference type="NCBI Taxonomy" id="1965230"/>
    <lineage>
        <taxon>Bacteria</taxon>
        <taxon>Pseudomonadati</taxon>
        <taxon>Pseudomonadota</taxon>
        <taxon>Betaproteobacteria</taxon>
        <taxon>Burkholderiales</taxon>
        <taxon>Saeziaceae</taxon>
        <taxon>Saezia</taxon>
    </lineage>
</organism>
<keyword evidence="3 5" id="KW-1133">Transmembrane helix</keyword>
<dbReference type="RefSeq" id="WP_126980603.1">
    <property type="nucleotide sequence ID" value="NZ_PQSP01000007.1"/>
</dbReference>
<feature type="domain" description="TM2" evidence="6">
    <location>
        <begin position="19"/>
        <end position="63"/>
    </location>
</feature>
<comment type="subcellular location">
    <subcellularLocation>
        <location evidence="1">Membrane</location>
        <topology evidence="1">Multi-pass membrane protein</topology>
    </subcellularLocation>
</comment>
<proteinExistence type="predicted"/>
<feature type="transmembrane region" description="Helical" evidence="5">
    <location>
        <begin position="116"/>
        <end position="142"/>
    </location>
</feature>
<evidence type="ECO:0000259" key="6">
    <source>
        <dbReference type="Pfam" id="PF05154"/>
    </source>
</evidence>
<dbReference type="AlphaFoldDB" id="A0A433SBJ4"/>
<evidence type="ECO:0000256" key="1">
    <source>
        <dbReference type="ARBA" id="ARBA00004141"/>
    </source>
</evidence>
<feature type="transmembrane region" description="Helical" evidence="5">
    <location>
        <begin position="21"/>
        <end position="42"/>
    </location>
</feature>
<evidence type="ECO:0000256" key="4">
    <source>
        <dbReference type="ARBA" id="ARBA00023136"/>
    </source>
</evidence>
<protein>
    <recommendedName>
        <fullName evidence="6">TM2 domain-containing protein</fullName>
    </recommendedName>
</protein>
<dbReference type="Proteomes" id="UP000286947">
    <property type="component" value="Unassembled WGS sequence"/>
</dbReference>
<dbReference type="EMBL" id="PQSP01000007">
    <property type="protein sequence ID" value="RUS66069.1"/>
    <property type="molecule type" value="Genomic_DNA"/>
</dbReference>
<dbReference type="Pfam" id="PF05154">
    <property type="entry name" value="TM2"/>
    <property type="match status" value="1"/>
</dbReference>
<sequence>MPLNSSQQYLLESKLKAQGRSAGVAFGIWLLTGLCGGHRYYLDKTKSAHAMLLLSILVTVLLLTAIVGVTRTALATTGLNETHGSPLAGLLALFGEIASGNLTLRELVFTPVTLFLLKATGICFGVLLLWWIADVFFIPATVRRYNATLKEKLLQELGDSHTADNSTQTPPAHVKPSA</sequence>
<gene>
    <name evidence="7" type="ORF">CUZ56_02427</name>
</gene>
<name>A0A433SBJ4_9BURK</name>
<evidence type="ECO:0000256" key="3">
    <source>
        <dbReference type="ARBA" id="ARBA00022989"/>
    </source>
</evidence>
<feature type="transmembrane region" description="Helical" evidence="5">
    <location>
        <begin position="48"/>
        <end position="74"/>
    </location>
</feature>
<evidence type="ECO:0000313" key="8">
    <source>
        <dbReference type="Proteomes" id="UP000286947"/>
    </source>
</evidence>
<keyword evidence="4 5" id="KW-0472">Membrane</keyword>
<dbReference type="GO" id="GO:0016020">
    <property type="term" value="C:membrane"/>
    <property type="evidence" value="ECO:0007669"/>
    <property type="project" value="UniProtKB-SubCell"/>
</dbReference>
<evidence type="ECO:0000313" key="7">
    <source>
        <dbReference type="EMBL" id="RUS66069.1"/>
    </source>
</evidence>
<accession>A0A433SBJ4</accession>
<keyword evidence="8" id="KW-1185">Reference proteome</keyword>